<feature type="transmembrane region" description="Helical" evidence="2">
    <location>
        <begin position="224"/>
        <end position="243"/>
    </location>
</feature>
<keyword evidence="2" id="KW-0812">Transmembrane</keyword>
<feature type="region of interest" description="Disordered" evidence="1">
    <location>
        <begin position="2116"/>
        <end position="2142"/>
    </location>
</feature>
<evidence type="ECO:0000256" key="1">
    <source>
        <dbReference type="SAM" id="MobiDB-lite"/>
    </source>
</evidence>
<name>A0A8J6BAY8_9EUKA</name>
<evidence type="ECO:0000313" key="4">
    <source>
        <dbReference type="Proteomes" id="UP000717585"/>
    </source>
</evidence>
<comment type="caution">
    <text evidence="3">The sequence shown here is derived from an EMBL/GenBank/DDBJ whole genome shotgun (WGS) entry which is preliminary data.</text>
</comment>
<feature type="compositionally biased region" description="Polar residues" evidence="1">
    <location>
        <begin position="2121"/>
        <end position="2131"/>
    </location>
</feature>
<feature type="transmembrane region" description="Helical" evidence="2">
    <location>
        <begin position="886"/>
        <end position="907"/>
    </location>
</feature>
<gene>
    <name evidence="3" type="ORF">J8273_4881</name>
</gene>
<feature type="transmembrane region" description="Helical" evidence="2">
    <location>
        <begin position="1630"/>
        <end position="1652"/>
    </location>
</feature>
<evidence type="ECO:0000313" key="3">
    <source>
        <dbReference type="EMBL" id="KAG9393582.1"/>
    </source>
</evidence>
<sequence length="2226" mass="240928">MAIRVALFAALYIALYFSRSSLFSAAPSVSSFAKVAANLVWAVLMLTSVTTTVLAALPLKISLGDGGWPLGFAYFRAITGPYRVVLAVVSAGVLITEFMTTSWMAIASFVRIDIAHAHGFAQLQSHRMRVAMLVVFVASPGVLTSDVVGVLLTSAVIIAFVITQPGTSPMFSIQSAFPSAVALGFFVSDLILRLWPFAEAGDRPPFVITVAGARLSMNTVDVRFAMLSAYSYVIIAVFTMQLIKFRHAVLHIGYGEHAHRIAVRRLVLIRRVGVVLTMPLLLARACMASILIAARRLLRLPDVKLEYLPLRQCAAWLDRILYGPDDAVYEAIILGRPTALEDWALTGSYNIKPPGNTFSEAVARYYCAVWSVPCDPLTSIHFLDRRTPAAELHAAATMDLGLALFSFRSRVTSVAGPVVSVEDHVEADTISLHTEGQLHALLQGRRVSDPNGLQEDGNQRPLSMSASTQLSRHRNISRVGIALTSQRASLLPIGLLESFRPIMGRDFGLKPERRLYCWPSDIRQLTIDTHLFNRPHTDWMLSLFTSCLPMTSQLLQLLYIGGVKTGLLAVDDPHHWTDSQAAVDTAVNGINDLTALGLPLSQELLRASLVRLQHRAVMVTKGLTFPHVGIEMERLRGVVSRIQENVVDIVSDMVISQIRTVIAVGCIPDLVRVDREQSYIDRPDRIEDLAVVQRYAITDLKDQLASSARMFESLMTTDRRFNTIARNTESSTLLVSYRSFLMTTFLDTRRSATIAGRIETLAAQIGLYAEDEEERAAAKNVLPAPNAVLPMVRGGPTEAKEWHTYAAVWNRYRTAIDAPSPGAVTQDGGHGHHKRGMREGPDHLGVAHMGLASASAAQRRVRRMRSKGPLARVVALRRFIDPMISFPALLSGYLALLAAIAVLFPMVDEMWHLSNLRRMAREVDAALGANTVQQSLWQPVGNATDPMGTCALANSTLSDAYCQFVDDFDPLLSKSFFGTDPFEPDTGVWVSPPVGLVEYYGTTVGSWGGPPITVDVDGAVASLRQAQEDLFLWGINGNSALFDNLPTCAPLITEGEPLTEACEAMIDTLEKVSIWQSGSVLGGGALLTDITHIRGQTAVFYGGATGICIALTFMMAIGLAWAALLARKADIVAITINKAVQTVQECTTSVLISHLLTLLDEVGSDRVYRLPRLQETVEAAEVMLSDPRLSHACDDFDSVKRRLHDTAVRMHAAVETPFTMSMPPIIDSDDILPAWAAVKERMARVFNFSSQTYCVLRKPQMLNNVIVVLLTGATVALASLAATVELSFRGEPLGTVRVEAMLQNGYSLAYGVGHGVMSMHSAAMDGVLVGNPTVAMAQVYVAYDAIRKSADLGTTTGPLLAPVEVESSPLVLQLLDTVLSSSADTNTALVEHLAHLLAHTEDMLRLQQAALTAVAAITDRWLPVTPTTGSMFDSKTNFELGPFDISSVGSDSSTGDFTAVYSTPTALTSDDLDGLNDSELMEAAQSILLGPRYLGALSGARGAALDVLDNIDTWNRQRLDAMRLRADTIAVVGLLCFVLTVVAGWTLIIRLKLIFHARHCWHGLRDTMLLSSNPDQPVCCAYHYFLVWARRAVLYAFFTWSRLWRPNKVTIQPIPSFNFSAMLSTVRASAVISTLFNISLVLGALICAVIRVDYVTTKYSGAPDAISLDKAALFDSLLGGHYLAATASTAVLSDLADVACTESTFYTHAVAEAVAAGAGLSYSSPCSAVDPTGLAEAVRAYAAAHPGSAGARLVMPLVPLLGGVPDAPEAELTSLPDIDGFLTIVRIPMLLCYVQIIAMLAEVCVTNNYLHSKRRHFTRHRYVFWTPPSCRKISNAVFTHRLLALGASVLIMGLYLSIGCTGVHPPLHHAVRTDQRVRAMSAVLYRFTALMPDNAIETITLLPSLLEDARQSFGNLCVFTAVDGGLVGSSDATVGTETCTARSIQTFHSLSMAIADVIADIRANPTSLAPLAKTREAQALMAQFTAQLADLSHSSIRRAAYDLIIDRAVMSIPIAVVLAIVGVISTLILAAAQLWLGSLEKFGRYVTSLASAITDPAEVHAANPDSLPALIPIMSSPQHATSMVHDVEVSSFEFTNIEGMDDEDADVRRDTIRQADEIESSDQNSVASLVSETEPEVDGPAPDPLILPEPVAEVTGFYGIDLSTGLSAAGLQNLERLGLMDDTFAFADRELVAPGTTPPLLNVMQASVGFEPESDEESFDILPPIR</sequence>
<feature type="transmembrane region" description="Helical" evidence="2">
    <location>
        <begin position="1529"/>
        <end position="1549"/>
    </location>
</feature>
<dbReference type="Proteomes" id="UP000717585">
    <property type="component" value="Unassembled WGS sequence"/>
</dbReference>
<feature type="region of interest" description="Disordered" evidence="1">
    <location>
        <begin position="445"/>
        <end position="471"/>
    </location>
</feature>
<keyword evidence="2" id="KW-0472">Membrane</keyword>
<feature type="compositionally biased region" description="Polar residues" evidence="1">
    <location>
        <begin position="460"/>
        <end position="470"/>
    </location>
</feature>
<reference evidence="3" key="1">
    <citation type="submission" date="2021-05" db="EMBL/GenBank/DDBJ databases">
        <title>A free-living protist that lacks canonical eukaryotic 1 DNA replication and segregation systems.</title>
        <authorList>
            <person name="Salas-Leiva D.E."/>
            <person name="Tromer E.C."/>
            <person name="Curtis B.A."/>
            <person name="Jerlstrom-Hultqvist J."/>
            <person name="Kolisko M."/>
            <person name="Yi Z."/>
            <person name="Salas-Leiva J.S."/>
            <person name="Gallot-Lavallee L."/>
            <person name="Kops G.J.P.L."/>
            <person name="Archibald J.M."/>
            <person name="Simpson A.G.B."/>
            <person name="Roger A.J."/>
        </authorList>
    </citation>
    <scope>NUCLEOTIDE SEQUENCE</scope>
    <source>
        <strain evidence="3">BICM</strain>
    </source>
</reference>
<protein>
    <submittedName>
        <fullName evidence="3">Uncharacterized protein</fullName>
    </submittedName>
</protein>
<feature type="transmembrane region" description="Helical" evidence="2">
    <location>
        <begin position="1787"/>
        <end position="1810"/>
    </location>
</feature>
<feature type="transmembrane region" description="Helical" evidence="2">
    <location>
        <begin position="84"/>
        <end position="110"/>
    </location>
</feature>
<feature type="transmembrane region" description="Helical" evidence="2">
    <location>
        <begin position="41"/>
        <end position="63"/>
    </location>
</feature>
<accession>A0A8J6BAY8</accession>
<feature type="transmembrane region" description="Helical" evidence="2">
    <location>
        <begin position="1098"/>
        <end position="1124"/>
    </location>
</feature>
<evidence type="ECO:0000256" key="2">
    <source>
        <dbReference type="SAM" id="Phobius"/>
    </source>
</evidence>
<keyword evidence="4" id="KW-1185">Reference proteome</keyword>
<proteinExistence type="predicted"/>
<dbReference type="EMBL" id="JAHDYR010000022">
    <property type="protein sequence ID" value="KAG9393582.1"/>
    <property type="molecule type" value="Genomic_DNA"/>
</dbReference>
<feature type="transmembrane region" description="Helical" evidence="2">
    <location>
        <begin position="2012"/>
        <end position="2036"/>
    </location>
</feature>
<organism evidence="3 4">
    <name type="scientific">Carpediemonas membranifera</name>
    <dbReference type="NCBI Taxonomy" id="201153"/>
    <lineage>
        <taxon>Eukaryota</taxon>
        <taxon>Metamonada</taxon>
        <taxon>Carpediemonas-like organisms</taxon>
        <taxon>Carpediemonas</taxon>
    </lineage>
</organism>
<feature type="transmembrane region" description="Helical" evidence="2">
    <location>
        <begin position="130"/>
        <end position="163"/>
    </location>
</feature>
<feature type="transmembrane region" description="Helical" evidence="2">
    <location>
        <begin position="272"/>
        <end position="294"/>
    </location>
</feature>
<keyword evidence="2" id="KW-1133">Transmembrane helix</keyword>
<feature type="transmembrane region" description="Helical" evidence="2">
    <location>
        <begin position="175"/>
        <end position="195"/>
    </location>
</feature>